<dbReference type="PANTHER" id="PTHR13528:SF2">
    <property type="entry name" value="LARGE RIBOSOMAL SUBUNIT PROTEIN BL28M"/>
    <property type="match status" value="1"/>
</dbReference>
<dbReference type="EMBL" id="MCFA01000005">
    <property type="protein sequence ID" value="ORY18818.1"/>
    <property type="molecule type" value="Genomic_DNA"/>
</dbReference>
<keyword evidence="2" id="KW-0689">Ribosomal protein</keyword>
<accession>A0A1Y2A8I1</accession>
<sequence>MAPQLQFLCRSVIAARNAPRTIASARRTFTTSSPLCARIWKRGADTGSHLPKHILQADSKALHYPKYPHGSARLFKQSDKGLYGSSIIQFGNNVSPRTETKTRRHWKPNVLNKALYSVALDKKIKLRVTARVLKTIDREGGLDAYLLKDTDCRIRDLGPTGWALRCRILQTPAVVLKMREEAKAAGLPEEEINKRWPSLDEMEWKAEESRVQQRGELLKKYAKLHRDLEVEARDLVLDGQHPEVMTMKQGLGLAGRRHKFAETDTMAKDFLNTFRAETYIDAWNLAKNVLAARRRREKSLLRPQNTELEKHSNNRARLYVRLGLVDTLAEGLALVKERAAKLKAQEKEFLARLREQQKLEGDGEEQFYSETLVEELDDEWEDVEGSKVEDRVLDLSAMEEPPTRNTNARL</sequence>
<evidence type="ECO:0000313" key="7">
    <source>
        <dbReference type="EMBL" id="ORY18818.1"/>
    </source>
</evidence>
<evidence type="ECO:0000256" key="4">
    <source>
        <dbReference type="ARBA" id="ARBA00035269"/>
    </source>
</evidence>
<organism evidence="7 8">
    <name type="scientific">Clohesyomyces aquaticus</name>
    <dbReference type="NCBI Taxonomy" id="1231657"/>
    <lineage>
        <taxon>Eukaryota</taxon>
        <taxon>Fungi</taxon>
        <taxon>Dikarya</taxon>
        <taxon>Ascomycota</taxon>
        <taxon>Pezizomycotina</taxon>
        <taxon>Dothideomycetes</taxon>
        <taxon>Pleosporomycetidae</taxon>
        <taxon>Pleosporales</taxon>
        <taxon>Lindgomycetaceae</taxon>
        <taxon>Clohesyomyces</taxon>
    </lineage>
</organism>
<dbReference type="SUPFAM" id="SSF143800">
    <property type="entry name" value="L28p-like"/>
    <property type="match status" value="1"/>
</dbReference>
<dbReference type="Pfam" id="PF00830">
    <property type="entry name" value="Ribosomal_L28"/>
    <property type="match status" value="1"/>
</dbReference>
<dbReference type="FunFam" id="2.30.170.40:FF:000003">
    <property type="entry name" value="54S ribosomal protein L24"/>
    <property type="match status" value="1"/>
</dbReference>
<keyword evidence="8" id="KW-1185">Reference proteome</keyword>
<dbReference type="InterPro" id="IPR034704">
    <property type="entry name" value="Ribosomal_bL28/bL31-like_sf"/>
</dbReference>
<name>A0A1Y2A8I1_9PLEO</name>
<evidence type="ECO:0000256" key="2">
    <source>
        <dbReference type="ARBA" id="ARBA00022980"/>
    </source>
</evidence>
<evidence type="ECO:0000313" key="8">
    <source>
        <dbReference type="Proteomes" id="UP000193144"/>
    </source>
</evidence>
<gene>
    <name evidence="7" type="ORF">BCR34DRAFT_553560</name>
</gene>
<comment type="similarity">
    <text evidence="1">Belongs to the bacterial ribosomal protein bL28 family.</text>
</comment>
<evidence type="ECO:0000256" key="6">
    <source>
        <dbReference type="SAM" id="MobiDB-lite"/>
    </source>
</evidence>
<dbReference type="PANTHER" id="PTHR13528">
    <property type="entry name" value="39S RIBOSOMAL PROTEIN L28, MITOCHONDRIAL"/>
    <property type="match status" value="1"/>
</dbReference>
<dbReference type="GO" id="GO:0005762">
    <property type="term" value="C:mitochondrial large ribosomal subunit"/>
    <property type="evidence" value="ECO:0007669"/>
    <property type="project" value="TreeGrafter"/>
</dbReference>
<keyword evidence="3" id="KW-0687">Ribonucleoprotein</keyword>
<comment type="function">
    <text evidence="5">Component of the mitochondrial ribosome (mitoribosome), a dedicated translation machinery responsible for the synthesis of mitochondrial genome-encoded proteins, including at least some of the essential transmembrane subunits of the mitochondrial respiratory chain. The mitoribosomes are attached to the mitochondrial inner membrane and translation products are cotranslationally integrated into the membrane.</text>
</comment>
<evidence type="ECO:0000256" key="5">
    <source>
        <dbReference type="ARBA" id="ARBA00037226"/>
    </source>
</evidence>
<protein>
    <recommendedName>
        <fullName evidence="4">Large ribosomal subunit protein bL28m</fullName>
    </recommendedName>
</protein>
<dbReference type="AlphaFoldDB" id="A0A1Y2A8I1"/>
<dbReference type="Proteomes" id="UP000193144">
    <property type="component" value="Unassembled WGS sequence"/>
</dbReference>
<dbReference type="Gene3D" id="2.30.170.40">
    <property type="entry name" value="Ribosomal protein L28/L24"/>
    <property type="match status" value="1"/>
</dbReference>
<evidence type="ECO:0000256" key="3">
    <source>
        <dbReference type="ARBA" id="ARBA00023274"/>
    </source>
</evidence>
<reference evidence="7 8" key="1">
    <citation type="submission" date="2016-07" db="EMBL/GenBank/DDBJ databases">
        <title>Pervasive Adenine N6-methylation of Active Genes in Fungi.</title>
        <authorList>
            <consortium name="DOE Joint Genome Institute"/>
            <person name="Mondo S.J."/>
            <person name="Dannebaum R.O."/>
            <person name="Kuo R.C."/>
            <person name="Labutti K."/>
            <person name="Haridas S."/>
            <person name="Kuo A."/>
            <person name="Salamov A."/>
            <person name="Ahrendt S.R."/>
            <person name="Lipzen A."/>
            <person name="Sullivan W."/>
            <person name="Andreopoulos W.B."/>
            <person name="Clum A."/>
            <person name="Lindquist E."/>
            <person name="Daum C."/>
            <person name="Ramamoorthy G.K."/>
            <person name="Gryganskyi A."/>
            <person name="Culley D."/>
            <person name="Magnuson J.K."/>
            <person name="James T.Y."/>
            <person name="O'Malley M.A."/>
            <person name="Stajich J.E."/>
            <person name="Spatafora J.W."/>
            <person name="Visel A."/>
            <person name="Grigoriev I.V."/>
        </authorList>
    </citation>
    <scope>NUCLEOTIDE SEQUENCE [LARGE SCALE GENOMIC DNA]</scope>
    <source>
        <strain evidence="7 8">CBS 115471</strain>
    </source>
</reference>
<dbReference type="OrthoDB" id="361870at2759"/>
<dbReference type="InterPro" id="IPR037147">
    <property type="entry name" value="Ribosomal_bL28_sf"/>
</dbReference>
<dbReference type="InterPro" id="IPR026569">
    <property type="entry name" value="Ribosomal_bL28"/>
</dbReference>
<evidence type="ECO:0000256" key="1">
    <source>
        <dbReference type="ARBA" id="ARBA00008760"/>
    </source>
</evidence>
<feature type="region of interest" description="Disordered" evidence="6">
    <location>
        <begin position="391"/>
        <end position="410"/>
    </location>
</feature>
<dbReference type="GO" id="GO:0003735">
    <property type="term" value="F:structural constituent of ribosome"/>
    <property type="evidence" value="ECO:0007669"/>
    <property type="project" value="InterPro"/>
</dbReference>
<dbReference type="STRING" id="1231657.A0A1Y2A8I1"/>
<comment type="caution">
    <text evidence="7">The sequence shown here is derived from an EMBL/GenBank/DDBJ whole genome shotgun (WGS) entry which is preliminary data.</text>
</comment>
<proteinExistence type="inferred from homology"/>